<dbReference type="CDD" id="cd01300">
    <property type="entry name" value="YtcJ_like"/>
    <property type="match status" value="1"/>
</dbReference>
<evidence type="ECO:0000259" key="2">
    <source>
        <dbReference type="Pfam" id="PF07969"/>
    </source>
</evidence>
<dbReference type="Gene3D" id="3.10.310.70">
    <property type="match status" value="1"/>
</dbReference>
<dbReference type="Gene3D" id="2.30.40.10">
    <property type="entry name" value="Urease, subunit C, domain 1"/>
    <property type="match status" value="1"/>
</dbReference>
<organism evidence="3 4">
    <name type="scientific">Hortaea werneckii</name>
    <name type="common">Black yeast</name>
    <name type="synonym">Cladosporium werneckii</name>
    <dbReference type="NCBI Taxonomy" id="91943"/>
    <lineage>
        <taxon>Eukaryota</taxon>
        <taxon>Fungi</taxon>
        <taxon>Dikarya</taxon>
        <taxon>Ascomycota</taxon>
        <taxon>Pezizomycotina</taxon>
        <taxon>Dothideomycetes</taxon>
        <taxon>Dothideomycetidae</taxon>
        <taxon>Mycosphaerellales</taxon>
        <taxon>Teratosphaeriaceae</taxon>
        <taxon>Hortaea</taxon>
    </lineage>
</organism>
<feature type="compositionally biased region" description="Polar residues" evidence="1">
    <location>
        <begin position="548"/>
        <end position="563"/>
    </location>
</feature>
<dbReference type="AlphaFoldDB" id="A0A3M7C2N7"/>
<dbReference type="EMBL" id="QWIN01000851">
    <property type="protein sequence ID" value="RMY46315.1"/>
    <property type="molecule type" value="Genomic_DNA"/>
</dbReference>
<feature type="region of interest" description="Disordered" evidence="1">
    <location>
        <begin position="548"/>
        <end position="582"/>
    </location>
</feature>
<dbReference type="VEuPathDB" id="FungiDB:BTJ68_14839"/>
<dbReference type="Pfam" id="PF07969">
    <property type="entry name" value="Amidohydro_3"/>
    <property type="match status" value="1"/>
</dbReference>
<name>A0A3M7C2N7_HORWE</name>
<comment type="caution">
    <text evidence="3">The sequence shown here is derived from an EMBL/GenBank/DDBJ whole genome shotgun (WGS) entry which is preliminary data.</text>
</comment>
<dbReference type="InterPro" id="IPR032466">
    <property type="entry name" value="Metal_Hydrolase"/>
</dbReference>
<accession>A0A3M7C2N7</accession>
<dbReference type="InterPro" id="IPR011059">
    <property type="entry name" value="Metal-dep_hydrolase_composite"/>
</dbReference>
<gene>
    <name evidence="3" type="ORF">D0865_09360</name>
</gene>
<dbReference type="InterPro" id="IPR033932">
    <property type="entry name" value="YtcJ-like"/>
</dbReference>
<feature type="region of interest" description="Disordered" evidence="1">
    <location>
        <begin position="691"/>
        <end position="717"/>
    </location>
</feature>
<feature type="domain" description="Amidohydrolase 3" evidence="2">
    <location>
        <begin position="53"/>
        <end position="514"/>
    </location>
</feature>
<reference evidence="3 4" key="1">
    <citation type="journal article" date="2018" name="BMC Genomics">
        <title>Genomic evidence for intraspecific hybridization in a clonal and extremely halotolerant yeast.</title>
        <authorList>
            <person name="Gostincar C."/>
            <person name="Stajich J.E."/>
            <person name="Zupancic J."/>
            <person name="Zalar P."/>
            <person name="Gunde-Cimerman N."/>
        </authorList>
    </citation>
    <scope>NUCLEOTIDE SEQUENCE [LARGE SCALE GENOMIC DNA]</scope>
    <source>
        <strain evidence="3 4">EXF-151</strain>
    </source>
</reference>
<dbReference type="SUPFAM" id="SSF51556">
    <property type="entry name" value="Metallo-dependent hydrolases"/>
    <property type="match status" value="1"/>
</dbReference>
<dbReference type="GO" id="GO:0016810">
    <property type="term" value="F:hydrolase activity, acting on carbon-nitrogen (but not peptide) bonds"/>
    <property type="evidence" value="ECO:0007669"/>
    <property type="project" value="InterPro"/>
</dbReference>
<protein>
    <recommendedName>
        <fullName evidence="2">Amidohydrolase 3 domain-containing protein</fullName>
    </recommendedName>
</protein>
<dbReference type="OrthoDB" id="3501663at2759"/>
<dbReference type="Gene3D" id="3.20.20.140">
    <property type="entry name" value="Metal-dependent hydrolases"/>
    <property type="match status" value="1"/>
</dbReference>
<evidence type="ECO:0000256" key="1">
    <source>
        <dbReference type="SAM" id="MobiDB-lite"/>
    </source>
</evidence>
<proteinExistence type="predicted"/>
<sequence>MSNSLLFVNGRFYTNEHNGHFAQCMLVGDGLITYIGDDIQHARALAAENNATVHDLDGKYVLPGFIDGHAHTLLLGQKLQKLDLEHCKNVEDVRSSIQAYAQTHPETPRIMCSGWMEHMTEGNVSAGMLDDLDPRPIFIDSRDLHSSWLNTPAMKEMEAYSLPDPVGGKIYRDADGVPSGLFSEAACVFLVWPHLAKVASPRDRIEAVRRAIQDMNASGCTGLIDMAMDEISWNALQQLRREEGGQLPVHVAAHWFIKPTDSTPDDLAQVDKAIEMQKEFNQETSPDLWITGIKLMCDGVIDSCTAALLEPYTTGHDSAPVIWSHDALGAVVQKADRAGLQCALHAIGDGAVKLAIDSLSKFGTPGHRHRIEHLELTSPGDGARLAAAGITASVQPAHADPSLLKEWPKLLGKDRCKRAFAYREFLDAGANLAIGSDTPTAPHPTLQNLYVATTRRSLREPENTQTVNPDFALTLSQAVSSATYGSAYSCFAESWTGSLAVSKKANFVVTKMEWDPISLVRAQVCETVRSADTPMDLPLRYKSASNELPLRTSQKATGENSQPKTEEDVAGTAERMSQSSSSAVAKQRALNEMHARLGGKIEDILVKRIQPKEKVAEDEWRCKAPMRWKKGLLRALTKLVRLDVTIQEINDLLCARVDSRQREGGRSGPGNSAVRQTEVYEVMDHLKAMGRGMNSVSGDDHDMEDVGEDSNEADFVD</sequence>
<dbReference type="SUPFAM" id="SSF51338">
    <property type="entry name" value="Composite domain of metallo-dependent hydrolases"/>
    <property type="match status" value="1"/>
</dbReference>
<dbReference type="PANTHER" id="PTHR22642:SF20">
    <property type="entry name" value="AMIDOHYDROLASE 3 DOMAIN-CONTAINING PROTEIN"/>
    <property type="match status" value="1"/>
</dbReference>
<evidence type="ECO:0000313" key="3">
    <source>
        <dbReference type="EMBL" id="RMY46315.1"/>
    </source>
</evidence>
<dbReference type="PANTHER" id="PTHR22642">
    <property type="entry name" value="IMIDAZOLONEPROPIONASE"/>
    <property type="match status" value="1"/>
</dbReference>
<feature type="compositionally biased region" description="Acidic residues" evidence="1">
    <location>
        <begin position="701"/>
        <end position="717"/>
    </location>
</feature>
<dbReference type="Proteomes" id="UP000270230">
    <property type="component" value="Unassembled WGS sequence"/>
</dbReference>
<evidence type="ECO:0000313" key="4">
    <source>
        <dbReference type="Proteomes" id="UP000270230"/>
    </source>
</evidence>
<dbReference type="InterPro" id="IPR013108">
    <property type="entry name" value="Amidohydro_3"/>
</dbReference>